<sequence>MANVLQKFFGTKQEREIRRMRPYVVEVNEILLALHDYGSADPSDPPPITHLAGMSVEEIVRQSAEFERRWNELIAGILPEDPERSVKLRQAEEKAAEWFAEGEAGEPAEFDWRAIYWGIENEVRASNHWAGAGDDWLCEHLEEKVGRPIYKELRAELEAKEQGASKAWLEAKKILQARVRPALVARTRAWQKRLKERAREIEAEVKKTDEGERKELWKRRTNTALEPIMIEAFSIVRETCYLLLGNTWDVRDFETTWDMFPFNVQVIGAVVLHEGKISEMRTGEGKTLAATMPLYLNALMGRSAHLVTVNDYLAARDREWMGPIYEYLGLSVGVIQTGMSPAERQPMYRADITYGTNNEFGFDYLRGNMVHSLDHKVQRSHAYAIVDEVDSALIDEARTPLIISGPTEYVDRGYMRYKPGVARLFEAQQRLSNERVAQAERLIQEEKEMDAARLLLMVRRCTPKHKKLLRIEKEGSMKRLIDDIELALMRDKKLHELDAENYFTYDEHMRAVELNEKGRALLNPADPDAFTLPDLSTGLAEIDKRVDINPKQRLKTKEALYDEYARKSEMLNNHHALLKAYVLFSRDEDYIVAEGKVIIVDPFTGRPQPGRRYSDGLHEALEAKEGMRVQEETQTVATITHQNYFRMYEKLAGMTGTAMTDANEFVQVYKMDDPIEIPTNKLVRRIDYSDIVYKTRAEKYKAVIDEIKKWHDTGRPILVGTTSVDVSETLSRMLRRNGINHNVLNAKHHQKEAEIVREAGQMHKVTIATNMAGRGTDIKLTPEVLQIPSQCNIEEAHTDAEMERFKRSKGCQEDFPRGLLIVGTERHESRRIDNQLRGRSGRQGDPGASRSFLSLEDDLLRIFGADRMNQVIERFGGKEMEPISSPLVTRAIENAQKRVEQNNFEMRKRLLEYDDVMNRQREEIYATRDEILAGEDLDGLCRFYFGEVIDSIVEDHCTGHGGDEWDWEGLEMDFVSYFMLDFEMPPLEERAKVKLEELIEMLNDRADEAFKVRRETLGEEKFGELQNLVFLTGIDRHWRDHLREMDELKRGIGLRGYGQKDPIIEYKKEAYGKYEEMVRSLQRETTKLLFRAQLRQAPVRRQAPVHAYKEEASAVPSGTANPRVQQGRSKPVKIKKKVGRNDPCPCGSGKKYKKCCYPKYG</sequence>
<evidence type="ECO:0000256" key="12">
    <source>
        <dbReference type="ARBA" id="ARBA00022967"/>
    </source>
</evidence>
<evidence type="ECO:0000256" key="17">
    <source>
        <dbReference type="SAM" id="MobiDB-lite"/>
    </source>
</evidence>
<dbReference type="GO" id="GO:0008564">
    <property type="term" value="F:protein-exporting ATPase activity"/>
    <property type="evidence" value="ECO:0007669"/>
    <property type="project" value="UniProtKB-EC"/>
</dbReference>
<dbReference type="CDD" id="cd17928">
    <property type="entry name" value="DEXDc_SecA"/>
    <property type="match status" value="1"/>
</dbReference>
<feature type="domain" description="Helicase C-terminal" evidence="19">
    <location>
        <begin position="699"/>
        <end position="893"/>
    </location>
</feature>
<dbReference type="InterPro" id="IPR000185">
    <property type="entry name" value="SecA"/>
</dbReference>
<dbReference type="GO" id="GO:0005829">
    <property type="term" value="C:cytosol"/>
    <property type="evidence" value="ECO:0007669"/>
    <property type="project" value="TreeGrafter"/>
</dbReference>
<dbReference type="InterPro" id="IPR027417">
    <property type="entry name" value="P-loop_NTPase"/>
</dbReference>
<dbReference type="PANTHER" id="PTHR30612">
    <property type="entry name" value="SECA INNER MEMBRANE COMPONENT OF SEC PROTEIN SECRETION SYSTEM"/>
    <property type="match status" value="1"/>
</dbReference>
<dbReference type="Pfam" id="PF21090">
    <property type="entry name" value="P-loop_SecA"/>
    <property type="match status" value="1"/>
</dbReference>
<dbReference type="SUPFAM" id="SSF52540">
    <property type="entry name" value="P-loop containing nucleoside triphosphate hydrolases"/>
    <property type="match status" value="2"/>
</dbReference>
<keyword evidence="12 15" id="KW-1278">Translocase</keyword>
<dbReference type="GO" id="GO:0043952">
    <property type="term" value="P:protein transport by the Sec complex"/>
    <property type="evidence" value="ECO:0007669"/>
    <property type="project" value="UniProtKB-ARBA"/>
</dbReference>
<keyword evidence="14 15" id="KW-0472">Membrane</keyword>
<evidence type="ECO:0000256" key="10">
    <source>
        <dbReference type="ARBA" id="ARBA00022840"/>
    </source>
</evidence>
<protein>
    <recommendedName>
        <fullName evidence="15 16">Protein translocase subunit SecA</fullName>
        <ecNumber evidence="15">7.4.2.8</ecNumber>
    </recommendedName>
</protein>
<dbReference type="Gene3D" id="3.90.1440.10">
    <property type="entry name" value="SecA, preprotein cross-linking domain"/>
    <property type="match status" value="1"/>
</dbReference>
<feature type="compositionally biased region" description="Polar residues" evidence="17">
    <location>
        <begin position="1116"/>
        <end position="1128"/>
    </location>
</feature>
<dbReference type="AlphaFoldDB" id="A0A532V667"/>
<reference evidence="21 22" key="1">
    <citation type="submission" date="2017-06" db="EMBL/GenBank/DDBJ databases">
        <title>Novel microbial phyla capable of carbon fixation and sulfur reduction in deep-sea sediments.</title>
        <authorList>
            <person name="Huang J."/>
            <person name="Baker B."/>
            <person name="Wang Y."/>
        </authorList>
    </citation>
    <scope>NUCLEOTIDE SEQUENCE [LARGE SCALE GENOMIC DNA]</scope>
    <source>
        <strain evidence="21">B3_TA06</strain>
    </source>
</reference>
<evidence type="ECO:0000256" key="5">
    <source>
        <dbReference type="ARBA" id="ARBA00022475"/>
    </source>
</evidence>
<evidence type="ECO:0000313" key="22">
    <source>
        <dbReference type="Proteomes" id="UP000317778"/>
    </source>
</evidence>
<comment type="catalytic activity">
    <reaction evidence="15">
        <text>ATP + H2O + cellular proteinSide 1 = ADP + phosphate + cellular proteinSide 2.</text>
        <dbReference type="EC" id="7.4.2.8"/>
    </reaction>
</comment>
<dbReference type="InterPro" id="IPR004027">
    <property type="entry name" value="SEC_C_motif"/>
</dbReference>
<dbReference type="PRINTS" id="PR00906">
    <property type="entry name" value="SECA"/>
</dbReference>
<dbReference type="GO" id="GO:0005524">
    <property type="term" value="F:ATP binding"/>
    <property type="evidence" value="ECO:0007669"/>
    <property type="project" value="UniProtKB-UniRule"/>
</dbReference>
<dbReference type="NCBIfam" id="NF009538">
    <property type="entry name" value="PRK12904.1"/>
    <property type="match status" value="1"/>
</dbReference>
<accession>A0A532V667</accession>
<dbReference type="InterPro" id="IPR011115">
    <property type="entry name" value="SecA_DEAD"/>
</dbReference>
<evidence type="ECO:0000256" key="11">
    <source>
        <dbReference type="ARBA" id="ARBA00022927"/>
    </source>
</evidence>
<dbReference type="GO" id="GO:0065002">
    <property type="term" value="P:intracellular protein transmembrane transport"/>
    <property type="evidence" value="ECO:0007669"/>
    <property type="project" value="UniProtKB-UniRule"/>
</dbReference>
<feature type="domain" description="Helicase ATP-binding" evidence="18">
    <location>
        <begin position="267"/>
        <end position="405"/>
    </location>
</feature>
<dbReference type="InterPro" id="IPR036266">
    <property type="entry name" value="SecA_Wing/Scaffold_sf"/>
</dbReference>
<dbReference type="Pfam" id="PF07517">
    <property type="entry name" value="SecA_DEAD"/>
    <property type="match status" value="1"/>
</dbReference>
<comment type="subcellular location">
    <subcellularLocation>
        <location evidence="15">Cell membrane</location>
        <topology evidence="15">Peripheral membrane protein</topology>
        <orientation evidence="15">Cytoplasmic side</orientation>
    </subcellularLocation>
    <subcellularLocation>
        <location evidence="15">Cytoplasm</location>
    </subcellularLocation>
    <subcellularLocation>
        <location evidence="2">Membrane</location>
        <topology evidence="2">Peripheral membrane protein</topology>
    </subcellularLocation>
    <text evidence="15">Distribution is 50-50.</text>
</comment>
<dbReference type="Pfam" id="PF02810">
    <property type="entry name" value="SEC-C"/>
    <property type="match status" value="1"/>
</dbReference>
<keyword evidence="13 15" id="KW-0811">Translocation</keyword>
<feature type="binding site" evidence="15">
    <location>
        <position position="265"/>
    </location>
    <ligand>
        <name>ATP</name>
        <dbReference type="ChEBI" id="CHEBI:30616"/>
    </ligand>
</feature>
<dbReference type="SMART" id="SM00957">
    <property type="entry name" value="SecA_DEAD"/>
    <property type="match status" value="1"/>
</dbReference>
<dbReference type="SUPFAM" id="SSF81886">
    <property type="entry name" value="Helical scaffold and wing domains of SecA"/>
    <property type="match status" value="1"/>
</dbReference>
<feature type="binding site" evidence="15">
    <location>
        <position position="777"/>
    </location>
    <ligand>
        <name>ATP</name>
        <dbReference type="ChEBI" id="CHEBI:30616"/>
    </ligand>
</feature>
<keyword evidence="9" id="KW-0862">Zinc</keyword>
<keyword evidence="6 15" id="KW-0963">Cytoplasm</keyword>
<evidence type="ECO:0000259" key="20">
    <source>
        <dbReference type="PROSITE" id="PS51196"/>
    </source>
</evidence>
<keyword evidence="5 15" id="KW-1003">Cell membrane</keyword>
<evidence type="ECO:0000256" key="16">
    <source>
        <dbReference type="RuleBase" id="RU003874"/>
    </source>
</evidence>
<evidence type="ECO:0000256" key="14">
    <source>
        <dbReference type="ARBA" id="ARBA00023136"/>
    </source>
</evidence>
<dbReference type="InterPro" id="IPR036670">
    <property type="entry name" value="SecA_X-link_sf"/>
</dbReference>
<evidence type="ECO:0000256" key="2">
    <source>
        <dbReference type="ARBA" id="ARBA00004170"/>
    </source>
</evidence>
<feature type="region of interest" description="Disordered" evidence="17">
    <location>
        <begin position="1108"/>
        <end position="1151"/>
    </location>
</feature>
<dbReference type="PANTHER" id="PTHR30612:SF0">
    <property type="entry name" value="CHLOROPLAST PROTEIN-TRANSPORTING ATPASE"/>
    <property type="match status" value="1"/>
</dbReference>
<dbReference type="CDD" id="cd18803">
    <property type="entry name" value="SF2_C_secA"/>
    <property type="match status" value="1"/>
</dbReference>
<evidence type="ECO:0000256" key="3">
    <source>
        <dbReference type="ARBA" id="ARBA00007650"/>
    </source>
</evidence>
<dbReference type="Pfam" id="PF01043">
    <property type="entry name" value="SecA_PP_bind"/>
    <property type="match status" value="1"/>
</dbReference>
<dbReference type="InterPro" id="IPR011116">
    <property type="entry name" value="SecA_Wing/Scaffold"/>
</dbReference>
<evidence type="ECO:0000256" key="9">
    <source>
        <dbReference type="ARBA" id="ARBA00022833"/>
    </source>
</evidence>
<comment type="cofactor">
    <cofactor evidence="1">
        <name>Zn(2+)</name>
        <dbReference type="ChEBI" id="CHEBI:29105"/>
    </cofactor>
</comment>
<evidence type="ECO:0000256" key="15">
    <source>
        <dbReference type="HAMAP-Rule" id="MF_01382"/>
    </source>
</evidence>
<keyword evidence="11 15" id="KW-0653">Protein transport</keyword>
<evidence type="ECO:0000259" key="18">
    <source>
        <dbReference type="PROSITE" id="PS51192"/>
    </source>
</evidence>
<dbReference type="InterPro" id="IPR011130">
    <property type="entry name" value="SecA_preprotein_X-link_dom"/>
</dbReference>
<dbReference type="InterPro" id="IPR020937">
    <property type="entry name" value="SecA_CS"/>
</dbReference>
<dbReference type="GO" id="GO:0006605">
    <property type="term" value="P:protein targeting"/>
    <property type="evidence" value="ECO:0007669"/>
    <property type="project" value="UniProtKB-UniRule"/>
</dbReference>
<evidence type="ECO:0000256" key="4">
    <source>
        <dbReference type="ARBA" id="ARBA00022448"/>
    </source>
</evidence>
<dbReference type="SUPFAM" id="SSF81767">
    <property type="entry name" value="Pre-protein crosslinking domain of SecA"/>
    <property type="match status" value="1"/>
</dbReference>
<dbReference type="InterPro" id="IPR014001">
    <property type="entry name" value="Helicase_ATP-bd"/>
</dbReference>
<dbReference type="NCBIfam" id="TIGR00963">
    <property type="entry name" value="secA"/>
    <property type="match status" value="1"/>
</dbReference>
<dbReference type="PROSITE" id="PS51196">
    <property type="entry name" value="SECA_MOTOR_DEAD"/>
    <property type="match status" value="1"/>
</dbReference>
<dbReference type="PROSITE" id="PS51192">
    <property type="entry name" value="HELICASE_ATP_BIND_1"/>
    <property type="match status" value="1"/>
</dbReference>
<gene>
    <name evidence="15" type="primary">secA</name>
    <name evidence="21" type="ORF">CEE36_07255</name>
</gene>
<proteinExistence type="inferred from homology"/>
<dbReference type="GO" id="GO:0046872">
    <property type="term" value="F:metal ion binding"/>
    <property type="evidence" value="ECO:0007669"/>
    <property type="project" value="UniProtKB-KW"/>
</dbReference>
<dbReference type="GO" id="GO:0017038">
    <property type="term" value="P:protein import"/>
    <property type="evidence" value="ECO:0007669"/>
    <property type="project" value="InterPro"/>
</dbReference>
<evidence type="ECO:0000256" key="1">
    <source>
        <dbReference type="ARBA" id="ARBA00001947"/>
    </source>
</evidence>
<dbReference type="EMBL" id="NJBO01000010">
    <property type="protein sequence ID" value="TKJ42690.1"/>
    <property type="molecule type" value="Genomic_DNA"/>
</dbReference>
<feature type="binding site" evidence="15">
    <location>
        <begin position="283"/>
        <end position="287"/>
    </location>
    <ligand>
        <name>ATP</name>
        <dbReference type="ChEBI" id="CHEBI:30616"/>
    </ligand>
</feature>
<dbReference type="HAMAP" id="MF_01382">
    <property type="entry name" value="SecA"/>
    <property type="match status" value="1"/>
</dbReference>
<dbReference type="PROSITE" id="PS01312">
    <property type="entry name" value="SECA"/>
    <property type="match status" value="1"/>
</dbReference>
<dbReference type="InterPro" id="IPR044722">
    <property type="entry name" value="SecA_SF2_C"/>
</dbReference>
<dbReference type="InterPro" id="IPR014018">
    <property type="entry name" value="SecA_motor_DEAD"/>
</dbReference>
<evidence type="ECO:0000313" key="21">
    <source>
        <dbReference type="EMBL" id="TKJ42690.1"/>
    </source>
</evidence>
<feature type="domain" description="SecA family profile" evidence="20">
    <location>
        <begin position="154"/>
        <end position="884"/>
    </location>
</feature>
<name>A0A532V667_UNCT6</name>
<keyword evidence="8 15" id="KW-0547">Nucleotide-binding</keyword>
<evidence type="ECO:0000256" key="6">
    <source>
        <dbReference type="ARBA" id="ARBA00022490"/>
    </source>
</evidence>
<comment type="similarity">
    <text evidence="3 15 16">Belongs to the SecA family.</text>
</comment>
<dbReference type="GO" id="GO:0031522">
    <property type="term" value="C:cell envelope Sec protein transport complex"/>
    <property type="evidence" value="ECO:0007669"/>
    <property type="project" value="TreeGrafter"/>
</dbReference>
<dbReference type="Gene3D" id="1.10.3060.10">
    <property type="entry name" value="Helical scaffold and wing domains of SecA"/>
    <property type="match status" value="1"/>
</dbReference>
<evidence type="ECO:0000256" key="13">
    <source>
        <dbReference type="ARBA" id="ARBA00023010"/>
    </source>
</evidence>
<keyword evidence="4 15" id="KW-0813">Transport</keyword>
<dbReference type="EC" id="7.4.2.8" evidence="15"/>
<dbReference type="GO" id="GO:0005886">
    <property type="term" value="C:plasma membrane"/>
    <property type="evidence" value="ECO:0007669"/>
    <property type="project" value="UniProtKB-SubCell"/>
</dbReference>
<dbReference type="SMART" id="SM00958">
    <property type="entry name" value="SecA_PP_bind"/>
    <property type="match status" value="1"/>
</dbReference>
<dbReference type="Proteomes" id="UP000317778">
    <property type="component" value="Unassembled WGS sequence"/>
</dbReference>
<feature type="region of interest" description="Disordered" evidence="17">
    <location>
        <begin position="830"/>
        <end position="850"/>
    </location>
</feature>
<keyword evidence="10 15" id="KW-0067">ATP-binding</keyword>
<comment type="caution">
    <text evidence="21">The sequence shown here is derived from an EMBL/GenBank/DDBJ whole genome shotgun (WGS) entry which is preliminary data.</text>
</comment>
<organism evidence="21 22">
    <name type="scientific">candidate division TA06 bacterium B3_TA06</name>
    <dbReference type="NCBI Taxonomy" id="2012487"/>
    <lineage>
        <taxon>Bacteria</taxon>
        <taxon>Bacteria division TA06</taxon>
    </lineage>
</organism>
<evidence type="ECO:0000259" key="19">
    <source>
        <dbReference type="PROSITE" id="PS51194"/>
    </source>
</evidence>
<evidence type="ECO:0000256" key="8">
    <source>
        <dbReference type="ARBA" id="ARBA00022741"/>
    </source>
</evidence>
<comment type="subunit">
    <text evidence="15">Monomer and homodimer. Part of the essential Sec protein translocation apparatus which comprises SecA, SecYEG and auxiliary proteins SecDF. Other proteins may also be involved.</text>
</comment>
<keyword evidence="7" id="KW-0479">Metal-binding</keyword>
<dbReference type="PROSITE" id="PS51194">
    <property type="entry name" value="HELICASE_CTER"/>
    <property type="match status" value="1"/>
</dbReference>
<evidence type="ECO:0000256" key="7">
    <source>
        <dbReference type="ARBA" id="ARBA00022723"/>
    </source>
</evidence>
<comment type="function">
    <text evidence="15">Part of the Sec protein translocase complex. Interacts with the SecYEG preprotein conducting channel. Has a central role in coupling the hydrolysis of ATP to the transfer of proteins into and across the cell membrane, serving as an ATP-driven molecular motor driving the stepwise translocation of polypeptide chains across the membrane.</text>
</comment>
<dbReference type="FunFam" id="3.40.50.300:FF:000113">
    <property type="entry name" value="Preprotein translocase subunit SecA"/>
    <property type="match status" value="1"/>
</dbReference>
<dbReference type="Gene3D" id="3.40.50.300">
    <property type="entry name" value="P-loop containing nucleotide triphosphate hydrolases"/>
    <property type="match status" value="2"/>
</dbReference>
<dbReference type="InterPro" id="IPR001650">
    <property type="entry name" value="Helicase_C-like"/>
</dbReference>
<dbReference type="Pfam" id="PF07516">
    <property type="entry name" value="SecA_SW"/>
    <property type="match status" value="1"/>
</dbReference>